<organism evidence="1">
    <name type="scientific">Paenibacillus ihbetae</name>
    <dbReference type="NCBI Taxonomy" id="1870820"/>
    <lineage>
        <taxon>Bacteria</taxon>
        <taxon>Bacillati</taxon>
        <taxon>Bacillota</taxon>
        <taxon>Bacilli</taxon>
        <taxon>Bacillales</taxon>
        <taxon>Paenibacillaceae</taxon>
        <taxon>Paenibacillus</taxon>
    </lineage>
</organism>
<proteinExistence type="predicted"/>
<name>A0A1B2DYN4_9BACL</name>
<reference evidence="1" key="1">
    <citation type="submission" date="2016-08" db="EMBL/GenBank/DDBJ databases">
        <title>Complete Genome Seqeunce of Paenibacillus sp. nov. IHBB 9852 from high altitute lake of Indian trans-Himalayas.</title>
        <authorList>
            <person name="Kiran S."/>
            <person name="Swarnkar M.K."/>
            <person name="Rana A."/>
            <person name="Tewari R."/>
            <person name="Gulati A."/>
        </authorList>
    </citation>
    <scope>NUCLEOTIDE SEQUENCE [LARGE SCALE GENOMIC DNA]</scope>
    <source>
        <strain evidence="1">IHBB 9852</strain>
    </source>
</reference>
<protein>
    <recommendedName>
        <fullName evidence="2">SsuA/THI5-like domain-containing protein</fullName>
    </recommendedName>
</protein>
<dbReference type="Gene3D" id="3.40.190.10">
    <property type="entry name" value="Periplasmic binding protein-like II"/>
    <property type="match status" value="1"/>
</dbReference>
<sequence>MPHIDSPQEIVKEIRITRCPVPTAASLALDLGLLDQELGKSGCTAAELTRDTRQALPDAHFNHTLPFLVREGGNIPALWARSTGSDTRLIGLSWVDEYQAILTLPDSDLQEPGDLRGRRIGIPRHRYLEIDFRAAQALRGFHNALSLANLTLDDVNITHLEAIREGRRDSWNTEIEALQRREIDAVFVKGATGLEVARTVGLKEVIELGFHPDPLVRVNNGVPRTVTVDTALTEQEHVVEQILTSLLRAADWSKDHPEDFIRVVTKETGASSEYVASAYRNISLRPALREDYLTALDAQSRFLFEHGFLPNPVNVWDWILPEPLAAAEQNIAKGVSLT</sequence>
<dbReference type="Gene3D" id="3.40.190.270">
    <property type="match status" value="1"/>
</dbReference>
<dbReference type="EMBL" id="CP016809">
    <property type="protein sequence ID" value="ANY72801.1"/>
    <property type="molecule type" value="Genomic_DNA"/>
</dbReference>
<dbReference type="PANTHER" id="PTHR30024">
    <property type="entry name" value="ALIPHATIC SULFONATES-BINDING PROTEIN-RELATED"/>
    <property type="match status" value="1"/>
</dbReference>
<dbReference type="RefSeq" id="WP_099477423.1">
    <property type="nucleotide sequence ID" value="NZ_CP016809.1"/>
</dbReference>
<dbReference type="SUPFAM" id="SSF53850">
    <property type="entry name" value="Periplasmic binding protein-like II"/>
    <property type="match status" value="1"/>
</dbReference>
<dbReference type="KEGG" id="pib:BBD41_09500"/>
<dbReference type="AlphaFoldDB" id="A0A1B2DYN4"/>
<evidence type="ECO:0008006" key="2">
    <source>
        <dbReference type="Google" id="ProtNLM"/>
    </source>
</evidence>
<evidence type="ECO:0000313" key="1">
    <source>
        <dbReference type="EMBL" id="ANY72801.1"/>
    </source>
</evidence>
<dbReference type="PANTHER" id="PTHR30024:SF21">
    <property type="entry name" value="ABC TRANSPORTER SUBSTRATE-BINDING PROTEIN"/>
    <property type="match status" value="1"/>
</dbReference>
<accession>A0A1B2DYN4</accession>
<gene>
    <name evidence="1" type="ORF">BBD41_09500</name>
</gene>